<evidence type="ECO:0000313" key="2">
    <source>
        <dbReference type="EMBL" id="EEC08103.1"/>
    </source>
</evidence>
<reference evidence="2 4" key="1">
    <citation type="submission" date="2008-03" db="EMBL/GenBank/DDBJ databases">
        <title>Annotation of Ixodes scapularis.</title>
        <authorList>
            <consortium name="Ixodes scapularis Genome Project Consortium"/>
            <person name="Caler E."/>
            <person name="Hannick L.I."/>
            <person name="Bidwell S."/>
            <person name="Joardar V."/>
            <person name="Thiagarajan M."/>
            <person name="Amedeo P."/>
            <person name="Galinsky K.J."/>
            <person name="Schobel S."/>
            <person name="Inman J."/>
            <person name="Hostetler J."/>
            <person name="Miller J."/>
            <person name="Hammond M."/>
            <person name="Megy K."/>
            <person name="Lawson D."/>
            <person name="Kodira C."/>
            <person name="Sutton G."/>
            <person name="Meyer J."/>
            <person name="Hill C.A."/>
            <person name="Birren B."/>
            <person name="Nene V."/>
            <person name="Collins F."/>
            <person name="Alarcon-Chaidez F."/>
            <person name="Wikel S."/>
            <person name="Strausberg R."/>
        </authorList>
    </citation>
    <scope>NUCLEOTIDE SEQUENCE [LARGE SCALE GENOMIC DNA]</scope>
    <source>
        <strain evidence="4">Wikel</strain>
        <strain evidence="2">Wikel colony</strain>
    </source>
</reference>
<feature type="transmembrane region" description="Helical" evidence="1">
    <location>
        <begin position="23"/>
        <end position="42"/>
    </location>
</feature>
<organism>
    <name type="scientific">Ixodes scapularis</name>
    <name type="common">Black-legged tick</name>
    <name type="synonym">Deer tick</name>
    <dbReference type="NCBI Taxonomy" id="6945"/>
    <lineage>
        <taxon>Eukaryota</taxon>
        <taxon>Metazoa</taxon>
        <taxon>Ecdysozoa</taxon>
        <taxon>Arthropoda</taxon>
        <taxon>Chelicerata</taxon>
        <taxon>Arachnida</taxon>
        <taxon>Acari</taxon>
        <taxon>Parasitiformes</taxon>
        <taxon>Ixodida</taxon>
        <taxon>Ixodoidea</taxon>
        <taxon>Ixodidae</taxon>
        <taxon>Ixodinae</taxon>
        <taxon>Ixodes</taxon>
    </lineage>
</organism>
<evidence type="ECO:0000313" key="4">
    <source>
        <dbReference type="Proteomes" id="UP000001555"/>
    </source>
</evidence>
<dbReference type="AlphaFoldDB" id="B7PND9"/>
<dbReference type="VEuPathDB" id="VectorBase:ISCW019009"/>
<reference evidence="3" key="2">
    <citation type="submission" date="2020-05" db="UniProtKB">
        <authorList>
            <consortium name="EnsemblMetazoa"/>
        </authorList>
    </citation>
    <scope>IDENTIFICATION</scope>
    <source>
        <strain evidence="3">wikel</strain>
    </source>
</reference>
<dbReference type="HOGENOM" id="CLU_1311354_0_0_1"/>
<proteinExistence type="predicted"/>
<dbReference type="PaxDb" id="6945-B7PND9"/>
<keyword evidence="1" id="KW-0472">Membrane</keyword>
<keyword evidence="1" id="KW-1133">Transmembrane helix</keyword>
<gene>
    <name evidence="2" type="ORF">IscW_ISCW019009</name>
</gene>
<dbReference type="Proteomes" id="UP000001555">
    <property type="component" value="Unassembled WGS sequence"/>
</dbReference>
<dbReference type="VEuPathDB" id="VectorBase:ISCP_032087"/>
<dbReference type="OrthoDB" id="6512918at2759"/>
<dbReference type="VEuPathDB" id="VectorBase:ISCI019009"/>
<name>B7PND9_IXOSC</name>
<evidence type="ECO:0000256" key="1">
    <source>
        <dbReference type="SAM" id="Phobius"/>
    </source>
</evidence>
<accession>B7PND9</accession>
<dbReference type="EnsemblMetazoa" id="ISCW019009-RA">
    <property type="protein sequence ID" value="ISCW019009-PA"/>
    <property type="gene ID" value="ISCW019009"/>
</dbReference>
<sequence length="210" mass="23193">MSFWDQLGLLLWKNFAVHRRQKVRLLVELAWPLLLFFILMWVRTRGLRLYMHQCHFEAKAMPSAGLLAFVQSTVCTLNNTCHQQAVPDGNPQELNASLVAQLVRDVQHLVRDHLGNPDTADSIRRLSGDLETLSAFVRKLTDPDFPLAGKVAVADVLRAKGSVEAGFASAGLSDVYPAFLGSSLGLAAVQKVGSRSFLADVQIRQRLCGL</sequence>
<keyword evidence="4" id="KW-1185">Reference proteome</keyword>
<keyword evidence="1" id="KW-0812">Transmembrane</keyword>
<protein>
    <submittedName>
        <fullName evidence="2 3">Abca1, putative</fullName>
    </submittedName>
</protein>
<dbReference type="EMBL" id="DS752087">
    <property type="protein sequence ID" value="EEC08103.1"/>
    <property type="molecule type" value="Genomic_DNA"/>
</dbReference>
<dbReference type="InParanoid" id="B7PND9"/>
<evidence type="ECO:0000313" key="3">
    <source>
        <dbReference type="EnsemblMetazoa" id="ISCW019009-PA"/>
    </source>
</evidence>
<dbReference type="EMBL" id="ABJB010401114">
    <property type="status" value="NOT_ANNOTATED_CDS"/>
    <property type="molecule type" value="Genomic_DNA"/>
</dbReference>
<dbReference type="EMBL" id="ABJB010080260">
    <property type="status" value="NOT_ANNOTATED_CDS"/>
    <property type="molecule type" value="Genomic_DNA"/>
</dbReference>